<reference evidence="1 2" key="1">
    <citation type="submission" date="2015-01" db="EMBL/GenBank/DDBJ databases">
        <title>Evolution of Trichinella species and genotypes.</title>
        <authorList>
            <person name="Korhonen P.K."/>
            <person name="Edoardo P."/>
            <person name="Giuseppe L.R."/>
            <person name="Gasser R.B."/>
        </authorList>
    </citation>
    <scope>NUCLEOTIDE SEQUENCE [LARGE SCALE GENOMIC DNA]</scope>
    <source>
        <strain evidence="1">ISS3</strain>
    </source>
</reference>
<protein>
    <submittedName>
        <fullName evidence="1">Uncharacterized protein</fullName>
    </submittedName>
</protein>
<sequence length="54" mass="5956">MIVANIGGSYSKNQQKLIKQKSSCARHGQLKAAGRSIFHHICLPLLQLRAQLAQ</sequence>
<proteinExistence type="predicted"/>
<dbReference type="Proteomes" id="UP000054776">
    <property type="component" value="Unassembled WGS sequence"/>
</dbReference>
<evidence type="ECO:0000313" key="1">
    <source>
        <dbReference type="EMBL" id="KRY33059.1"/>
    </source>
</evidence>
<organism evidence="1 2">
    <name type="scientific">Trichinella spiralis</name>
    <name type="common">Trichina worm</name>
    <dbReference type="NCBI Taxonomy" id="6334"/>
    <lineage>
        <taxon>Eukaryota</taxon>
        <taxon>Metazoa</taxon>
        <taxon>Ecdysozoa</taxon>
        <taxon>Nematoda</taxon>
        <taxon>Enoplea</taxon>
        <taxon>Dorylaimia</taxon>
        <taxon>Trichinellida</taxon>
        <taxon>Trichinellidae</taxon>
        <taxon>Trichinella</taxon>
    </lineage>
</organism>
<gene>
    <name evidence="1" type="ORF">T01_254</name>
</gene>
<evidence type="ECO:0000313" key="2">
    <source>
        <dbReference type="Proteomes" id="UP000054776"/>
    </source>
</evidence>
<dbReference type="InParanoid" id="A0A0V1B915"/>
<dbReference type="EMBL" id="JYDH01000088">
    <property type="protein sequence ID" value="KRY33059.1"/>
    <property type="molecule type" value="Genomic_DNA"/>
</dbReference>
<accession>A0A0V1B915</accession>
<name>A0A0V1B915_TRISP</name>
<keyword evidence="2" id="KW-1185">Reference proteome</keyword>
<dbReference type="AlphaFoldDB" id="A0A0V1B915"/>
<comment type="caution">
    <text evidence="1">The sequence shown here is derived from an EMBL/GenBank/DDBJ whole genome shotgun (WGS) entry which is preliminary data.</text>
</comment>